<evidence type="ECO:0000313" key="2">
    <source>
        <dbReference type="Proteomes" id="UP001234178"/>
    </source>
</evidence>
<proteinExistence type="predicted"/>
<accession>A0ABR0A3N6</accession>
<gene>
    <name evidence="1" type="ORF">OUZ56_001613</name>
</gene>
<protein>
    <submittedName>
        <fullName evidence="1">Uncharacterized protein</fullName>
    </submittedName>
</protein>
<reference evidence="1 2" key="1">
    <citation type="journal article" date="2023" name="Nucleic Acids Res.">
        <title>The hologenome of Daphnia magna reveals possible DNA methylation and microbiome-mediated evolution of the host genome.</title>
        <authorList>
            <person name="Chaturvedi A."/>
            <person name="Li X."/>
            <person name="Dhandapani V."/>
            <person name="Marshall H."/>
            <person name="Kissane S."/>
            <person name="Cuenca-Cambronero M."/>
            <person name="Asole G."/>
            <person name="Calvet F."/>
            <person name="Ruiz-Romero M."/>
            <person name="Marangio P."/>
            <person name="Guigo R."/>
            <person name="Rago D."/>
            <person name="Mirbahai L."/>
            <person name="Eastwood N."/>
            <person name="Colbourne J.K."/>
            <person name="Zhou J."/>
            <person name="Mallon E."/>
            <person name="Orsini L."/>
        </authorList>
    </citation>
    <scope>NUCLEOTIDE SEQUENCE [LARGE SCALE GENOMIC DNA]</scope>
    <source>
        <strain evidence="1">LRV0_1</strain>
    </source>
</reference>
<dbReference type="EMBL" id="JAOYFB010000036">
    <property type="protein sequence ID" value="KAK4019599.1"/>
    <property type="molecule type" value="Genomic_DNA"/>
</dbReference>
<keyword evidence="2" id="KW-1185">Reference proteome</keyword>
<organism evidence="1 2">
    <name type="scientific">Daphnia magna</name>
    <dbReference type="NCBI Taxonomy" id="35525"/>
    <lineage>
        <taxon>Eukaryota</taxon>
        <taxon>Metazoa</taxon>
        <taxon>Ecdysozoa</taxon>
        <taxon>Arthropoda</taxon>
        <taxon>Crustacea</taxon>
        <taxon>Branchiopoda</taxon>
        <taxon>Diplostraca</taxon>
        <taxon>Cladocera</taxon>
        <taxon>Anomopoda</taxon>
        <taxon>Daphniidae</taxon>
        <taxon>Daphnia</taxon>
    </lineage>
</organism>
<comment type="caution">
    <text evidence="1">The sequence shown here is derived from an EMBL/GenBank/DDBJ whole genome shotgun (WGS) entry which is preliminary data.</text>
</comment>
<sequence length="144" mass="16945">MKCVLWLYQHELLQIIVPNSDMVIRRDLTRRWKWACEAEKEECKHDDDLCIEWRTNMDMIQLCDFSPSTKFGKKQKLSCANQEMETAQFCTSACNVTIWSAEQENLRARETVSTLRQTDVITEFRYHTVGHPRLTGVIKRCPST</sequence>
<dbReference type="Proteomes" id="UP001234178">
    <property type="component" value="Unassembled WGS sequence"/>
</dbReference>
<evidence type="ECO:0000313" key="1">
    <source>
        <dbReference type="EMBL" id="KAK4019599.1"/>
    </source>
</evidence>
<name>A0ABR0A3N6_9CRUS</name>